<organism evidence="5 6">
    <name type="scientific">Anaerobacillus alkaliphilus</name>
    <dbReference type="NCBI Taxonomy" id="1548597"/>
    <lineage>
        <taxon>Bacteria</taxon>
        <taxon>Bacillati</taxon>
        <taxon>Bacillota</taxon>
        <taxon>Bacilli</taxon>
        <taxon>Bacillales</taxon>
        <taxon>Bacillaceae</taxon>
        <taxon>Anaerobacillus</taxon>
    </lineage>
</organism>
<comment type="caution">
    <text evidence="5">The sequence shown here is derived from an EMBL/GenBank/DDBJ whole genome shotgun (WGS) entry which is preliminary data.</text>
</comment>
<dbReference type="OrthoDB" id="9804819at2"/>
<keyword evidence="2" id="KW-0547">Nucleotide-binding</keyword>
<dbReference type="InterPro" id="IPR051782">
    <property type="entry name" value="ABC_Transporter_VariousFunc"/>
</dbReference>
<dbReference type="PROSITE" id="PS50893">
    <property type="entry name" value="ABC_TRANSPORTER_2"/>
    <property type="match status" value="1"/>
</dbReference>
<dbReference type="InterPro" id="IPR027417">
    <property type="entry name" value="P-loop_NTPase"/>
</dbReference>
<dbReference type="PANTHER" id="PTHR42939">
    <property type="entry name" value="ABC TRANSPORTER ATP-BINDING PROTEIN ALBC-RELATED"/>
    <property type="match status" value="1"/>
</dbReference>
<reference evidence="5 6" key="1">
    <citation type="journal article" date="2019" name="Int. J. Syst. Evol. Microbiol.">
        <title>Anaerobacillus alkaliphilus sp. nov., a novel alkaliphilic and moderately halophilic bacterium.</title>
        <authorList>
            <person name="Borsodi A.K."/>
            <person name="Aszalos J.M."/>
            <person name="Bihari P."/>
            <person name="Nagy I."/>
            <person name="Schumann P."/>
            <person name="Sproer C."/>
            <person name="Kovacs A.L."/>
            <person name="Boka K."/>
            <person name="Dobosy P."/>
            <person name="Ovari M."/>
            <person name="Szili-Kovacs T."/>
            <person name="Toth E."/>
        </authorList>
    </citation>
    <scope>NUCLEOTIDE SEQUENCE [LARGE SCALE GENOMIC DNA]</scope>
    <source>
        <strain evidence="5 6">B16-10</strain>
    </source>
</reference>
<dbReference type="CDD" id="cd03230">
    <property type="entry name" value="ABC_DR_subfamily_A"/>
    <property type="match status" value="1"/>
</dbReference>
<keyword evidence="6" id="KW-1185">Reference proteome</keyword>
<evidence type="ECO:0000256" key="3">
    <source>
        <dbReference type="ARBA" id="ARBA00022840"/>
    </source>
</evidence>
<gene>
    <name evidence="5" type="ORF">DS745_20830</name>
</gene>
<sequence>MKIEIKNLSKKYTEKIALNDLTLELEENKIYGLLGRNGAGKTTLMQLLAGYMLPTSGSIKVNGQSPFDNRDVLKDICLINESNNFMNRLKVKDILKIASLFYPNWSNEKAERLLETFNLKGKMSVKGLSKGMESALGIIIGLASRTKIAIFDEPYIGLDASARYKFYDALLEEYEEYPRTIILSTHLIDEVSNLFEEVILIKNGELLFHRTTEELLELTLKVSGSKHAVNSFIEGKEVIHEAELAGQKAATLFGERYDKREAISLGLTIESVTIQHLMVYLTEETQGGKLHA</sequence>
<dbReference type="PANTHER" id="PTHR42939:SF1">
    <property type="entry name" value="ABC TRANSPORTER ATP-BINDING PROTEIN ALBC-RELATED"/>
    <property type="match status" value="1"/>
</dbReference>
<dbReference type="GO" id="GO:0016887">
    <property type="term" value="F:ATP hydrolysis activity"/>
    <property type="evidence" value="ECO:0007669"/>
    <property type="project" value="InterPro"/>
</dbReference>
<evidence type="ECO:0000313" key="6">
    <source>
        <dbReference type="Proteomes" id="UP000290649"/>
    </source>
</evidence>
<evidence type="ECO:0000313" key="5">
    <source>
        <dbReference type="EMBL" id="RXI96190.1"/>
    </source>
</evidence>
<keyword evidence="3 5" id="KW-0067">ATP-binding</keyword>
<dbReference type="Pfam" id="PF00005">
    <property type="entry name" value="ABC_tran"/>
    <property type="match status" value="1"/>
</dbReference>
<evidence type="ECO:0000256" key="1">
    <source>
        <dbReference type="ARBA" id="ARBA00022448"/>
    </source>
</evidence>
<dbReference type="EMBL" id="QOUX01000047">
    <property type="protein sequence ID" value="RXI96190.1"/>
    <property type="molecule type" value="Genomic_DNA"/>
</dbReference>
<name>A0A4Q0VMY1_9BACI</name>
<dbReference type="RefSeq" id="WP_129080171.1">
    <property type="nucleotide sequence ID" value="NZ_QOUX01000047.1"/>
</dbReference>
<dbReference type="GO" id="GO:0005524">
    <property type="term" value="F:ATP binding"/>
    <property type="evidence" value="ECO:0007669"/>
    <property type="project" value="UniProtKB-KW"/>
</dbReference>
<dbReference type="SUPFAM" id="SSF52540">
    <property type="entry name" value="P-loop containing nucleoside triphosphate hydrolases"/>
    <property type="match status" value="1"/>
</dbReference>
<protein>
    <submittedName>
        <fullName evidence="5">ABC transporter ATP-binding protein</fullName>
    </submittedName>
</protein>
<dbReference type="SMART" id="SM00382">
    <property type="entry name" value="AAA"/>
    <property type="match status" value="1"/>
</dbReference>
<dbReference type="AlphaFoldDB" id="A0A4Q0VMY1"/>
<evidence type="ECO:0000256" key="2">
    <source>
        <dbReference type="ARBA" id="ARBA00022741"/>
    </source>
</evidence>
<proteinExistence type="predicted"/>
<accession>A0A4Q0VMY1</accession>
<feature type="domain" description="ABC transporter" evidence="4">
    <location>
        <begin position="3"/>
        <end position="228"/>
    </location>
</feature>
<dbReference type="InterPro" id="IPR003439">
    <property type="entry name" value="ABC_transporter-like_ATP-bd"/>
</dbReference>
<dbReference type="Proteomes" id="UP000290649">
    <property type="component" value="Unassembled WGS sequence"/>
</dbReference>
<dbReference type="InterPro" id="IPR003593">
    <property type="entry name" value="AAA+_ATPase"/>
</dbReference>
<dbReference type="Gene3D" id="3.40.50.300">
    <property type="entry name" value="P-loop containing nucleotide triphosphate hydrolases"/>
    <property type="match status" value="1"/>
</dbReference>
<keyword evidence="1" id="KW-0813">Transport</keyword>
<evidence type="ECO:0000259" key="4">
    <source>
        <dbReference type="PROSITE" id="PS50893"/>
    </source>
</evidence>